<proteinExistence type="predicted"/>
<evidence type="ECO:0000256" key="1">
    <source>
        <dbReference type="SAM" id="MobiDB-lite"/>
    </source>
</evidence>
<feature type="compositionally biased region" description="Basic residues" evidence="1">
    <location>
        <begin position="536"/>
        <end position="545"/>
    </location>
</feature>
<organism evidence="2 3">
    <name type="scientific">Durusdinium trenchii</name>
    <dbReference type="NCBI Taxonomy" id="1381693"/>
    <lineage>
        <taxon>Eukaryota</taxon>
        <taxon>Sar</taxon>
        <taxon>Alveolata</taxon>
        <taxon>Dinophyceae</taxon>
        <taxon>Suessiales</taxon>
        <taxon>Symbiodiniaceae</taxon>
        <taxon>Durusdinium</taxon>
    </lineage>
</organism>
<dbReference type="Proteomes" id="UP001642464">
    <property type="component" value="Unassembled WGS sequence"/>
</dbReference>
<gene>
    <name evidence="2" type="ORF">SCF082_LOCUS24631</name>
</gene>
<feature type="compositionally biased region" description="Polar residues" evidence="1">
    <location>
        <begin position="491"/>
        <end position="504"/>
    </location>
</feature>
<feature type="region of interest" description="Disordered" evidence="1">
    <location>
        <begin position="491"/>
        <end position="554"/>
    </location>
</feature>
<evidence type="ECO:0000313" key="2">
    <source>
        <dbReference type="EMBL" id="CAK9042936.1"/>
    </source>
</evidence>
<keyword evidence="3" id="KW-1185">Reference proteome</keyword>
<comment type="caution">
    <text evidence="2">The sequence shown here is derived from an EMBL/GenBank/DDBJ whole genome shotgun (WGS) entry which is preliminary data.</text>
</comment>
<name>A0ABP0LW27_9DINO</name>
<dbReference type="EMBL" id="CAXAMM010018224">
    <property type="protein sequence ID" value="CAK9042936.1"/>
    <property type="molecule type" value="Genomic_DNA"/>
</dbReference>
<protein>
    <submittedName>
        <fullName evidence="2">Uncharacterized protein</fullName>
    </submittedName>
</protein>
<accession>A0ABP0LW27</accession>
<reference evidence="2 3" key="1">
    <citation type="submission" date="2024-02" db="EMBL/GenBank/DDBJ databases">
        <authorList>
            <person name="Chen Y."/>
            <person name="Shah S."/>
            <person name="Dougan E. K."/>
            <person name="Thang M."/>
            <person name="Chan C."/>
        </authorList>
    </citation>
    <scope>NUCLEOTIDE SEQUENCE [LARGE SCALE GENOMIC DNA]</scope>
</reference>
<sequence length="554" mass="62112">MVALQRSDMHAAAKIDTDLRCRAIALARSFQGTRILSNPGDEAKLGEEFSACALRLVYAKRRDRTTTETDEIDNKTWWGTKLGNLRELRFVTPLIAWYCSIEQTTVAVEQSLSLTKSLLEKHCGPMLDSGLTMDEMLLVVLGGPQKVDEICIRNKADEKSGLTQAAHGLTDLSRDWAGLWLRHHGRRFALYKQRSDAGVKRPEKPGSEVSVVNARRQSIKRMLDRSDQANTVAGKKLGDLFPRLLRQHQPDKNDGLQKFRSYTKNQWTVNRSAFRTHSLTNMRPGGVFKPGQVCLEAQRQWNVVVNVADVPLSDVSQDKPKGSVVVMAWGCNDAVFDNRVDYVVVKNMRSDVLFASDAPPKRGTVQLALLVVALGCAVVQSNKWRELDLRRPHFPDVMMFQKSLGLMIAKLMLTKRFRTVYPDLAASFHKLARADKSGKWTVEDEDHSKPDLSKPKPDYWHINGLSDVCGFLRKVRRIDNRDGAVFSKVSKATNGSASTLSDQPDQPKAAGVRPRPDHIKSIFTRASASQLGRSHMGPKRHRRLTVQKGASADR</sequence>
<evidence type="ECO:0000313" key="3">
    <source>
        <dbReference type="Proteomes" id="UP001642464"/>
    </source>
</evidence>